<evidence type="ECO:0000313" key="4">
    <source>
        <dbReference type="Proteomes" id="UP001164746"/>
    </source>
</evidence>
<evidence type="ECO:0000256" key="1">
    <source>
        <dbReference type="ARBA" id="ARBA00022837"/>
    </source>
</evidence>
<accession>A0ABY7G940</accession>
<gene>
    <name evidence="3" type="ORF">MAR_033479</name>
</gene>
<dbReference type="Proteomes" id="UP001164746">
    <property type="component" value="Chromosome 17"/>
</dbReference>
<protein>
    <recommendedName>
        <fullName evidence="2">EF-hand domain-containing protein</fullName>
    </recommendedName>
</protein>
<dbReference type="EMBL" id="CP111028">
    <property type="protein sequence ID" value="WAR30937.1"/>
    <property type="molecule type" value="Genomic_DNA"/>
</dbReference>
<dbReference type="InterPro" id="IPR011992">
    <property type="entry name" value="EF-hand-dom_pair"/>
</dbReference>
<name>A0ABY7G940_MYAAR</name>
<proteinExistence type="predicted"/>
<evidence type="ECO:0000313" key="3">
    <source>
        <dbReference type="EMBL" id="WAR30937.1"/>
    </source>
</evidence>
<dbReference type="PROSITE" id="PS00018">
    <property type="entry name" value="EF_HAND_1"/>
    <property type="match status" value="1"/>
</dbReference>
<reference evidence="3" key="1">
    <citation type="submission" date="2022-11" db="EMBL/GenBank/DDBJ databases">
        <title>Centuries of genome instability and evolution in soft-shell clam transmissible cancer (bioRxiv).</title>
        <authorList>
            <person name="Hart S.F.M."/>
            <person name="Yonemitsu M.A."/>
            <person name="Giersch R.M."/>
            <person name="Beal B.F."/>
            <person name="Arriagada G."/>
            <person name="Davis B.W."/>
            <person name="Ostrander E.A."/>
            <person name="Goff S.P."/>
            <person name="Metzger M.J."/>
        </authorList>
    </citation>
    <scope>NUCLEOTIDE SEQUENCE</scope>
    <source>
        <strain evidence="3">MELC-2E11</strain>
        <tissue evidence="3">Siphon/mantle</tissue>
    </source>
</reference>
<dbReference type="PROSITE" id="PS50222">
    <property type="entry name" value="EF_HAND_2"/>
    <property type="match status" value="1"/>
</dbReference>
<feature type="domain" description="EF-hand" evidence="2">
    <location>
        <begin position="94"/>
        <end position="129"/>
    </location>
</feature>
<dbReference type="InterPro" id="IPR018247">
    <property type="entry name" value="EF_Hand_1_Ca_BS"/>
</dbReference>
<evidence type="ECO:0000259" key="2">
    <source>
        <dbReference type="PROSITE" id="PS50222"/>
    </source>
</evidence>
<keyword evidence="4" id="KW-1185">Reference proteome</keyword>
<dbReference type="InterPro" id="IPR002048">
    <property type="entry name" value="EF_hand_dom"/>
</dbReference>
<organism evidence="3 4">
    <name type="scientific">Mya arenaria</name>
    <name type="common">Soft-shell clam</name>
    <dbReference type="NCBI Taxonomy" id="6604"/>
    <lineage>
        <taxon>Eukaryota</taxon>
        <taxon>Metazoa</taxon>
        <taxon>Spiralia</taxon>
        <taxon>Lophotrochozoa</taxon>
        <taxon>Mollusca</taxon>
        <taxon>Bivalvia</taxon>
        <taxon>Autobranchia</taxon>
        <taxon>Heteroconchia</taxon>
        <taxon>Euheterodonta</taxon>
        <taxon>Imparidentia</taxon>
        <taxon>Neoheterodontei</taxon>
        <taxon>Myida</taxon>
        <taxon>Myoidea</taxon>
        <taxon>Myidae</taxon>
        <taxon>Mya</taxon>
    </lineage>
</organism>
<sequence length="144" mass="16996">SDRPDIYGLINILYLKADANLDGHITQTELSDVFKGFDKNELWMILTSQTNALANAYFHLGDLNDDKVIDQHDYPIMFQIFDLDREIRHYFQIIRETPFAVLFERADKNQDEFLSHGEFRGFFDSFDKNSTYSSSIPYDTYRMK</sequence>
<dbReference type="Gene3D" id="1.10.238.10">
    <property type="entry name" value="EF-hand"/>
    <property type="match status" value="1"/>
</dbReference>
<feature type="non-terminal residue" evidence="3">
    <location>
        <position position="1"/>
    </location>
</feature>
<dbReference type="SUPFAM" id="SSF47473">
    <property type="entry name" value="EF-hand"/>
    <property type="match status" value="1"/>
</dbReference>
<keyword evidence="1" id="KW-0106">Calcium</keyword>